<keyword evidence="1" id="KW-1133">Transmembrane helix</keyword>
<proteinExistence type="predicted"/>
<gene>
    <name evidence="2" type="ORF">WS90_10710</name>
</gene>
<accession>A0A124SPM0</accession>
<keyword evidence="1" id="KW-0472">Membrane</keyword>
<evidence type="ECO:0000313" key="3">
    <source>
        <dbReference type="Proteomes" id="UP000069001"/>
    </source>
</evidence>
<name>A0A124SPM0_BURCE</name>
<dbReference type="Proteomes" id="UP000069001">
    <property type="component" value="Unassembled WGS sequence"/>
</dbReference>
<sequence length="220" mass="24721">MVITVVAVRVMKAAVDQIVDVIAVRYGLVSAPRTVHMTRLMVTAVRRTFVRIFRADLDLVFIDMIAVRVMQVAIMEIIYMVAMLDCGVTAVRAMLVVMVSMMGFVAGAHAYLLCSRDRKRGTKEQLFTVYRGKVGNTRARRQSVFPYDKRNSPIAPLPKYSSGCPSAHVNSCDGHIYIVGVDRNLSPLPRCSAPFTCCRCRNRRMLALATKRCDWFHASR</sequence>
<comment type="caution">
    <text evidence="2">The sequence shown here is derived from an EMBL/GenBank/DDBJ whole genome shotgun (WGS) entry which is preliminary data.</text>
</comment>
<evidence type="ECO:0000256" key="1">
    <source>
        <dbReference type="SAM" id="Phobius"/>
    </source>
</evidence>
<reference evidence="2 3" key="1">
    <citation type="submission" date="2015-11" db="EMBL/GenBank/DDBJ databases">
        <title>Expanding the genomic diversity of Burkholderia species for the development of highly accurate diagnostics.</title>
        <authorList>
            <person name="Sahl J."/>
            <person name="Keim P."/>
            <person name="Wagner D."/>
        </authorList>
    </citation>
    <scope>NUCLEOTIDE SEQUENCE [LARGE SCALE GENOMIC DNA]</scope>
    <source>
        <strain evidence="2 3">MSMB1302</strain>
    </source>
</reference>
<organism evidence="2 3">
    <name type="scientific">Burkholderia cepacia</name>
    <name type="common">Pseudomonas cepacia</name>
    <dbReference type="NCBI Taxonomy" id="292"/>
    <lineage>
        <taxon>Bacteria</taxon>
        <taxon>Pseudomonadati</taxon>
        <taxon>Pseudomonadota</taxon>
        <taxon>Betaproteobacteria</taxon>
        <taxon>Burkholderiales</taxon>
        <taxon>Burkholderiaceae</taxon>
        <taxon>Burkholderia</taxon>
        <taxon>Burkholderia cepacia complex</taxon>
    </lineage>
</organism>
<evidence type="ECO:0000313" key="2">
    <source>
        <dbReference type="EMBL" id="KVK84467.1"/>
    </source>
</evidence>
<dbReference type="AlphaFoldDB" id="A0A124SPM0"/>
<keyword evidence="1" id="KW-0812">Transmembrane</keyword>
<dbReference type="EMBL" id="LOYH01000037">
    <property type="protein sequence ID" value="KVK84467.1"/>
    <property type="molecule type" value="Genomic_DNA"/>
</dbReference>
<feature type="transmembrane region" description="Helical" evidence="1">
    <location>
        <begin position="59"/>
        <end position="81"/>
    </location>
</feature>
<feature type="transmembrane region" description="Helical" evidence="1">
    <location>
        <begin position="93"/>
        <end position="114"/>
    </location>
</feature>
<protein>
    <submittedName>
        <fullName evidence="2">Uncharacterized protein</fullName>
    </submittedName>
</protein>